<name>A0A7W7MZM6_9ACTN</name>
<evidence type="ECO:0000256" key="8">
    <source>
        <dbReference type="RuleBase" id="RU364072"/>
    </source>
</evidence>
<dbReference type="PROSITE" id="PS50968">
    <property type="entry name" value="BIOTINYL_LIPOYL"/>
    <property type="match status" value="1"/>
</dbReference>
<comment type="caution">
    <text evidence="12">The sequence shown here is derived from an EMBL/GenBank/DDBJ whole genome shotgun (WGS) entry which is preliminary data.</text>
</comment>
<dbReference type="Proteomes" id="UP001501427">
    <property type="component" value="Unassembled WGS sequence"/>
</dbReference>
<protein>
    <recommendedName>
        <fullName evidence="2 8">Biotin carboxyl carrier protein of acetyl-CoA carboxylase</fullName>
    </recommendedName>
</protein>
<dbReference type="PANTHER" id="PTHR45266">
    <property type="entry name" value="OXALOACETATE DECARBOXYLASE ALPHA CHAIN"/>
    <property type="match status" value="1"/>
</dbReference>
<dbReference type="InterPro" id="IPR001249">
    <property type="entry name" value="AcCoA_biotinCC"/>
</dbReference>
<organism evidence="12 13">
    <name type="scientific">Actinomadura livida</name>
    <dbReference type="NCBI Taxonomy" id="79909"/>
    <lineage>
        <taxon>Bacteria</taxon>
        <taxon>Bacillati</taxon>
        <taxon>Actinomycetota</taxon>
        <taxon>Actinomycetes</taxon>
        <taxon>Streptosporangiales</taxon>
        <taxon>Thermomonosporaceae</taxon>
        <taxon>Actinomadura</taxon>
    </lineage>
</organism>
<reference evidence="12 13" key="2">
    <citation type="submission" date="2020-08" db="EMBL/GenBank/DDBJ databases">
        <title>Sequencing the genomes of 1000 actinobacteria strains.</title>
        <authorList>
            <person name="Klenk H.-P."/>
        </authorList>
    </citation>
    <scope>NUCLEOTIDE SEQUENCE [LARGE SCALE GENOMIC DNA]</scope>
    <source>
        <strain evidence="12 13">DSM 44772</strain>
    </source>
</reference>
<evidence type="ECO:0000256" key="6">
    <source>
        <dbReference type="ARBA" id="ARBA00023160"/>
    </source>
</evidence>
<evidence type="ECO:0000256" key="9">
    <source>
        <dbReference type="SAM" id="MobiDB-lite"/>
    </source>
</evidence>
<evidence type="ECO:0000313" key="13">
    <source>
        <dbReference type="Proteomes" id="UP000549343"/>
    </source>
</evidence>
<dbReference type="CDD" id="cd06850">
    <property type="entry name" value="biotinyl_domain"/>
    <property type="match status" value="1"/>
</dbReference>
<dbReference type="PROSITE" id="PS00188">
    <property type="entry name" value="BIOTIN"/>
    <property type="match status" value="1"/>
</dbReference>
<dbReference type="AlphaFoldDB" id="A0A7W7MZM6"/>
<keyword evidence="6 8" id="KW-0275">Fatty acid biosynthesis</keyword>
<dbReference type="EMBL" id="BAAAHD010000016">
    <property type="protein sequence ID" value="GAA0556444.1"/>
    <property type="molecule type" value="Genomic_DNA"/>
</dbReference>
<dbReference type="PANTHER" id="PTHR45266:SF3">
    <property type="entry name" value="OXALOACETATE DECARBOXYLASE ALPHA CHAIN"/>
    <property type="match status" value="1"/>
</dbReference>
<evidence type="ECO:0000256" key="1">
    <source>
        <dbReference type="ARBA" id="ARBA00005194"/>
    </source>
</evidence>
<dbReference type="Proteomes" id="UP000549343">
    <property type="component" value="Unassembled WGS sequence"/>
</dbReference>
<dbReference type="GO" id="GO:0006633">
    <property type="term" value="P:fatty acid biosynthetic process"/>
    <property type="evidence" value="ECO:0007669"/>
    <property type="project" value="UniProtKB-UniPathway"/>
</dbReference>
<evidence type="ECO:0000256" key="7">
    <source>
        <dbReference type="ARBA" id="ARBA00023267"/>
    </source>
</evidence>
<evidence type="ECO:0000313" key="11">
    <source>
        <dbReference type="EMBL" id="GAA0556444.1"/>
    </source>
</evidence>
<evidence type="ECO:0000256" key="4">
    <source>
        <dbReference type="ARBA" id="ARBA00022832"/>
    </source>
</evidence>
<comment type="pathway">
    <text evidence="1 8">Lipid metabolism; fatty acid biosynthesis.</text>
</comment>
<feature type="region of interest" description="Disordered" evidence="9">
    <location>
        <begin position="52"/>
        <end position="78"/>
    </location>
</feature>
<dbReference type="EMBL" id="JACHMV010000001">
    <property type="protein sequence ID" value="MBB4776062.1"/>
    <property type="molecule type" value="Genomic_DNA"/>
</dbReference>
<dbReference type="PRINTS" id="PR01071">
    <property type="entry name" value="ACOABIOTINCC"/>
</dbReference>
<evidence type="ECO:0000256" key="3">
    <source>
        <dbReference type="ARBA" id="ARBA00022516"/>
    </source>
</evidence>
<dbReference type="GO" id="GO:0009317">
    <property type="term" value="C:acetyl-CoA carboxylase complex"/>
    <property type="evidence" value="ECO:0007669"/>
    <property type="project" value="InterPro"/>
</dbReference>
<dbReference type="Gene3D" id="2.40.50.100">
    <property type="match status" value="1"/>
</dbReference>
<comment type="function">
    <text evidence="8">This protein is a component of the acetyl coenzyme A carboxylase complex; first, biotin carboxylase catalyzes the carboxylation of the carrier protein and then the transcarboxylase transfers the carboxyl group to form malonyl-CoA.</text>
</comment>
<dbReference type="Pfam" id="PF00364">
    <property type="entry name" value="Biotin_lipoyl"/>
    <property type="match status" value="1"/>
</dbReference>
<dbReference type="InterPro" id="IPR001882">
    <property type="entry name" value="Biotin_BS"/>
</dbReference>
<dbReference type="RefSeq" id="WP_184885747.1">
    <property type="nucleotide sequence ID" value="NZ_BAAAHD010000016.1"/>
</dbReference>
<reference evidence="11" key="3">
    <citation type="submission" date="2023-12" db="EMBL/GenBank/DDBJ databases">
        <authorList>
            <person name="Sun Q."/>
            <person name="Inoue M."/>
        </authorList>
    </citation>
    <scope>NUCLEOTIDE SEQUENCE</scope>
    <source>
        <strain evidence="11">JCM 10667</strain>
    </source>
</reference>
<reference evidence="11 14" key="1">
    <citation type="journal article" date="2019" name="Int. J. Syst. Evol. Microbiol.">
        <title>The Global Catalogue of Microorganisms (GCM) 10K type strain sequencing project: providing services to taxonomists for standard genome sequencing and annotation.</title>
        <authorList>
            <consortium name="The Broad Institute Genomics Platform"/>
            <consortium name="The Broad Institute Genome Sequencing Center for Infectious Disease"/>
            <person name="Wu L."/>
            <person name="Ma J."/>
        </authorList>
    </citation>
    <scope>NUCLEOTIDE SEQUENCE [LARGE SCALE GENOMIC DNA]</scope>
    <source>
        <strain evidence="11 14">JCM 10667</strain>
    </source>
</reference>
<dbReference type="GO" id="GO:0003989">
    <property type="term" value="F:acetyl-CoA carboxylase activity"/>
    <property type="evidence" value="ECO:0007669"/>
    <property type="project" value="InterPro"/>
</dbReference>
<keyword evidence="4 8" id="KW-0276">Fatty acid metabolism</keyword>
<dbReference type="InterPro" id="IPR000089">
    <property type="entry name" value="Biotin_lipoyl"/>
</dbReference>
<sequence>MTSEQAERNGVLDDVCDHAARLISAADPRLHRLAIRTGDVAVELEWSPAAAPAAPAAEPPGALAAPAEHGLAGPEPCEAAGRDALHHVCAEMVGTFYTAPEPGAEPFVAVGDEVRAGQQIAILEVMKLMTPVGADRAGRVVEVLVPDGTSVEFGTGLIALDTSVQAVGTPG</sequence>
<keyword evidence="3 8" id="KW-0444">Lipid biosynthesis</keyword>
<gene>
    <name evidence="12" type="ORF">F4557_004480</name>
    <name evidence="11" type="ORF">GCM10009546_18210</name>
</gene>
<keyword evidence="7 8" id="KW-0092">Biotin</keyword>
<feature type="compositionally biased region" description="Low complexity" evidence="9">
    <location>
        <begin position="52"/>
        <end position="76"/>
    </location>
</feature>
<evidence type="ECO:0000256" key="5">
    <source>
        <dbReference type="ARBA" id="ARBA00023098"/>
    </source>
</evidence>
<dbReference type="SUPFAM" id="SSF51230">
    <property type="entry name" value="Single hybrid motif"/>
    <property type="match status" value="1"/>
</dbReference>
<dbReference type="UniPathway" id="UPA00094"/>
<feature type="domain" description="Lipoyl-binding" evidence="10">
    <location>
        <begin position="85"/>
        <end position="161"/>
    </location>
</feature>
<dbReference type="InterPro" id="IPR011053">
    <property type="entry name" value="Single_hybrid_motif"/>
</dbReference>
<dbReference type="InterPro" id="IPR050709">
    <property type="entry name" value="Biotin_Carboxyl_Carrier/Decarb"/>
</dbReference>
<evidence type="ECO:0000256" key="2">
    <source>
        <dbReference type="ARBA" id="ARBA00017562"/>
    </source>
</evidence>
<evidence type="ECO:0000259" key="10">
    <source>
        <dbReference type="PROSITE" id="PS50968"/>
    </source>
</evidence>
<keyword evidence="5 8" id="KW-0443">Lipid metabolism</keyword>
<proteinExistence type="predicted"/>
<keyword evidence="14" id="KW-1185">Reference proteome</keyword>
<evidence type="ECO:0000313" key="12">
    <source>
        <dbReference type="EMBL" id="MBB4776062.1"/>
    </source>
</evidence>
<accession>A0A7W7MZM6</accession>
<evidence type="ECO:0000313" key="14">
    <source>
        <dbReference type="Proteomes" id="UP001501427"/>
    </source>
</evidence>